<protein>
    <recommendedName>
        <fullName evidence="2">F-box domain-containing protein</fullName>
    </recommendedName>
</protein>
<evidence type="ECO:0000259" key="2">
    <source>
        <dbReference type="SMART" id="SM00256"/>
    </source>
</evidence>
<dbReference type="Gene3D" id="1.20.1280.50">
    <property type="match status" value="1"/>
</dbReference>
<reference evidence="3" key="1">
    <citation type="submission" date="2020-05" db="EMBL/GenBank/DDBJ databases">
        <title>WGS assembly of Panicum virgatum.</title>
        <authorList>
            <person name="Lovell J.T."/>
            <person name="Jenkins J."/>
            <person name="Shu S."/>
            <person name="Juenger T.E."/>
            <person name="Schmutz J."/>
        </authorList>
    </citation>
    <scope>NUCLEOTIDE SEQUENCE</scope>
    <source>
        <strain evidence="3">AP13</strain>
    </source>
</reference>
<dbReference type="AlphaFoldDB" id="A0A8T0RI71"/>
<name>A0A8T0RI71_PANVG</name>
<comment type="caution">
    <text evidence="3">The sequence shown here is derived from an EMBL/GenBank/DDBJ whole genome shotgun (WGS) entry which is preliminary data.</text>
</comment>
<dbReference type="EMBL" id="CM029047">
    <property type="protein sequence ID" value="KAG2584720.1"/>
    <property type="molecule type" value="Genomic_DNA"/>
</dbReference>
<dbReference type="Pfam" id="PF00646">
    <property type="entry name" value="F-box"/>
    <property type="match status" value="1"/>
</dbReference>
<feature type="region of interest" description="Disordered" evidence="1">
    <location>
        <begin position="220"/>
        <end position="249"/>
    </location>
</feature>
<evidence type="ECO:0000313" key="4">
    <source>
        <dbReference type="Proteomes" id="UP000823388"/>
    </source>
</evidence>
<accession>A0A8T0RI71</accession>
<gene>
    <name evidence="3" type="ORF">PVAP13_6KG336706</name>
</gene>
<dbReference type="SMART" id="SM00256">
    <property type="entry name" value="FBOX"/>
    <property type="match status" value="1"/>
</dbReference>
<dbReference type="InterPro" id="IPR001810">
    <property type="entry name" value="F-box_dom"/>
</dbReference>
<dbReference type="Pfam" id="PF08268">
    <property type="entry name" value="FBA_3"/>
    <property type="match status" value="1"/>
</dbReference>
<evidence type="ECO:0000256" key="1">
    <source>
        <dbReference type="SAM" id="MobiDB-lite"/>
    </source>
</evidence>
<dbReference type="NCBIfam" id="TIGR01640">
    <property type="entry name" value="F_box_assoc_1"/>
    <property type="match status" value="1"/>
</dbReference>
<keyword evidence="4" id="KW-1185">Reference proteome</keyword>
<dbReference type="PANTHER" id="PTHR31672">
    <property type="entry name" value="BNACNNG10540D PROTEIN"/>
    <property type="match status" value="1"/>
</dbReference>
<evidence type="ECO:0000313" key="3">
    <source>
        <dbReference type="EMBL" id="KAG2584720.1"/>
    </source>
</evidence>
<dbReference type="InterPro" id="IPR017451">
    <property type="entry name" value="F-box-assoc_interact_dom"/>
</dbReference>
<dbReference type="PANTHER" id="PTHR31672:SF13">
    <property type="entry name" value="F-BOX PROTEIN CPR30-LIKE"/>
    <property type="match status" value="1"/>
</dbReference>
<feature type="non-terminal residue" evidence="3">
    <location>
        <position position="249"/>
    </location>
</feature>
<organism evidence="3 4">
    <name type="scientific">Panicum virgatum</name>
    <name type="common">Blackwell switchgrass</name>
    <dbReference type="NCBI Taxonomy" id="38727"/>
    <lineage>
        <taxon>Eukaryota</taxon>
        <taxon>Viridiplantae</taxon>
        <taxon>Streptophyta</taxon>
        <taxon>Embryophyta</taxon>
        <taxon>Tracheophyta</taxon>
        <taxon>Spermatophyta</taxon>
        <taxon>Magnoliopsida</taxon>
        <taxon>Liliopsida</taxon>
        <taxon>Poales</taxon>
        <taxon>Poaceae</taxon>
        <taxon>PACMAD clade</taxon>
        <taxon>Panicoideae</taxon>
        <taxon>Panicodae</taxon>
        <taxon>Paniceae</taxon>
        <taxon>Panicinae</taxon>
        <taxon>Panicum</taxon>
        <taxon>Panicum sect. Hiantes</taxon>
    </lineage>
</organism>
<proteinExistence type="predicted"/>
<dbReference type="InterPro" id="IPR036047">
    <property type="entry name" value="F-box-like_dom_sf"/>
</dbReference>
<dbReference type="InterPro" id="IPR013187">
    <property type="entry name" value="F-box-assoc_dom_typ3"/>
</dbReference>
<feature type="domain" description="F-box" evidence="2">
    <location>
        <begin position="21"/>
        <end position="61"/>
    </location>
</feature>
<dbReference type="InterPro" id="IPR050796">
    <property type="entry name" value="SCF_F-box_component"/>
</dbReference>
<dbReference type="SUPFAM" id="SSF81383">
    <property type="entry name" value="F-box domain"/>
    <property type="match status" value="1"/>
</dbReference>
<sequence>MATASPSVREATDAVDDGWNLPTDAFVEILLRLPPIRRRWARLVCRSWCDVIDERTPRGQPPKVLVCFTTATSASATVVDDLEHGWGREVWRAADAAGSGTRRRFFTVVVGTCNGLLCICDDSKPGGEISLANPATGEKLRIPPLPVSHRHAYLSWKVYTFGYTPATGRYKILHLPCRGDPSGVFNALQVFTLGDAAWRDVAVPSASCCADAGLVTSAPAARRTGPRGAPRASCRSTSSASASRSPRRC</sequence>
<dbReference type="Proteomes" id="UP000823388">
    <property type="component" value="Chromosome 6K"/>
</dbReference>